<dbReference type="EMBL" id="PDUG01000006">
    <property type="protein sequence ID" value="PIC16219.1"/>
    <property type="molecule type" value="Genomic_DNA"/>
</dbReference>
<protein>
    <submittedName>
        <fullName evidence="2">Uncharacterized protein</fullName>
    </submittedName>
</protein>
<dbReference type="AlphaFoldDB" id="A0A2G5SMR8"/>
<name>A0A2G5SMR8_9PELO</name>
<organism evidence="2 3">
    <name type="scientific">Caenorhabditis nigoni</name>
    <dbReference type="NCBI Taxonomy" id="1611254"/>
    <lineage>
        <taxon>Eukaryota</taxon>
        <taxon>Metazoa</taxon>
        <taxon>Ecdysozoa</taxon>
        <taxon>Nematoda</taxon>
        <taxon>Chromadorea</taxon>
        <taxon>Rhabditida</taxon>
        <taxon>Rhabditina</taxon>
        <taxon>Rhabditomorpha</taxon>
        <taxon>Rhabditoidea</taxon>
        <taxon>Rhabditidae</taxon>
        <taxon>Peloderinae</taxon>
        <taxon>Caenorhabditis</taxon>
    </lineage>
</organism>
<evidence type="ECO:0000313" key="3">
    <source>
        <dbReference type="Proteomes" id="UP000230233"/>
    </source>
</evidence>
<proteinExistence type="predicted"/>
<accession>A0A2G5SMR8</accession>
<sequence>MTIVPTVAFLEAIDSGSIHRHNEFAHVHHQLREQIFLEFKADFDRKTKENDRKTNWKKWTSRMKFQSKVSRIKEKPSGSFNGTLEEDRGD</sequence>
<evidence type="ECO:0000256" key="1">
    <source>
        <dbReference type="SAM" id="MobiDB-lite"/>
    </source>
</evidence>
<keyword evidence="3" id="KW-1185">Reference proteome</keyword>
<reference evidence="3" key="1">
    <citation type="submission" date="2017-10" db="EMBL/GenBank/DDBJ databases">
        <title>Rapid genome shrinkage in a self-fertile nematode reveals novel sperm competition proteins.</title>
        <authorList>
            <person name="Yin D."/>
            <person name="Schwarz E.M."/>
            <person name="Thomas C.G."/>
            <person name="Felde R.L."/>
            <person name="Korf I.F."/>
            <person name="Cutter A.D."/>
            <person name="Schartner C.M."/>
            <person name="Ralston E.J."/>
            <person name="Meyer B.J."/>
            <person name="Haag E.S."/>
        </authorList>
    </citation>
    <scope>NUCLEOTIDE SEQUENCE [LARGE SCALE GENOMIC DNA]</scope>
    <source>
        <strain evidence="3">JU1422</strain>
    </source>
</reference>
<comment type="caution">
    <text evidence="2">The sequence shown here is derived from an EMBL/GenBank/DDBJ whole genome shotgun (WGS) entry which is preliminary data.</text>
</comment>
<evidence type="ECO:0000313" key="2">
    <source>
        <dbReference type="EMBL" id="PIC16219.1"/>
    </source>
</evidence>
<dbReference type="Proteomes" id="UP000230233">
    <property type="component" value="Chromosome X"/>
</dbReference>
<gene>
    <name evidence="2" type="primary">Cnig_chr_X.g22896</name>
    <name evidence="2" type="ORF">B9Z55_022896</name>
</gene>
<feature type="region of interest" description="Disordered" evidence="1">
    <location>
        <begin position="67"/>
        <end position="90"/>
    </location>
</feature>